<dbReference type="EMBL" id="UOFJ01000582">
    <property type="protein sequence ID" value="VAW71250.1"/>
    <property type="molecule type" value="Genomic_DNA"/>
</dbReference>
<dbReference type="Gene3D" id="3.40.50.10810">
    <property type="entry name" value="Tandem AAA-ATPase domain"/>
    <property type="match status" value="1"/>
</dbReference>
<dbReference type="SMART" id="SM00487">
    <property type="entry name" value="DEXDc"/>
    <property type="match status" value="1"/>
</dbReference>
<dbReference type="PROSITE" id="PS51192">
    <property type="entry name" value="HELICASE_ATP_BIND_1"/>
    <property type="match status" value="1"/>
</dbReference>
<dbReference type="InterPro" id="IPR038718">
    <property type="entry name" value="SNF2-like_sf"/>
</dbReference>
<dbReference type="Pfam" id="PF18339">
    <property type="entry name" value="Tudor_1_RapA"/>
    <property type="match status" value="1"/>
</dbReference>
<sequence>MSQFVTGQRWINDAQLMMGLGTVVSVAHRTVSILFQSTGETRAYAKESAPLTRIIFKPGDEIKDHKKRTLTIKAVDQARQPVVYHVITEQGTTELLEECNLDTAIQLNKPLERLLSGQIDDLKWYELRSRTWLNLLKNHNSGIAGLTGARTSLIPHQLFIANEVASRYAPRVLLADEVGLGKTIEAGLIIHQQLSTGRARRVLIIVPEALIHQWLVEMLRRFNLFFSIFDEQRCLAIIESTDFSNPFNAEQQIICSLDLFTDNPQRFEQVIHAEWDLLIVDEAHHLGWSTEQVSEEYELVSQLANISKGLLLLTATPEQFGKESHFARLRLLDADKFNDYDRFIQQENQYQIIADLIEQINADQPLSDNMLSQLRALESNIDVEQVKHATLSAQQKNEITHHLLDCHGTGRVLFRNTR</sequence>
<dbReference type="PANTHER" id="PTHR45766:SF6">
    <property type="entry name" value="SWI_SNF-RELATED MATRIX-ASSOCIATED ACTIN-DEPENDENT REGULATOR OF CHROMATIN SUBFAMILY A-LIKE PROTEIN 1"/>
    <property type="match status" value="1"/>
</dbReference>
<dbReference type="Gene3D" id="2.30.30.140">
    <property type="match status" value="1"/>
</dbReference>
<dbReference type="Pfam" id="PF00176">
    <property type="entry name" value="SNF2-rel_dom"/>
    <property type="match status" value="1"/>
</dbReference>
<feature type="non-terminal residue" evidence="3">
    <location>
        <position position="418"/>
    </location>
</feature>
<feature type="domain" description="Helicase ATP-binding" evidence="2">
    <location>
        <begin position="163"/>
        <end position="335"/>
    </location>
</feature>
<dbReference type="Gene3D" id="2.30.30.930">
    <property type="match status" value="1"/>
</dbReference>
<dbReference type="GO" id="GO:0004386">
    <property type="term" value="F:helicase activity"/>
    <property type="evidence" value="ECO:0007669"/>
    <property type="project" value="UniProtKB-KW"/>
</dbReference>
<proteinExistence type="predicted"/>
<dbReference type="InterPro" id="IPR040765">
    <property type="entry name" value="Tudor_1_RapA"/>
</dbReference>
<organism evidence="3">
    <name type="scientific">hydrothermal vent metagenome</name>
    <dbReference type="NCBI Taxonomy" id="652676"/>
    <lineage>
        <taxon>unclassified sequences</taxon>
        <taxon>metagenomes</taxon>
        <taxon>ecological metagenomes</taxon>
    </lineage>
</organism>
<name>A0A3B0Y2X4_9ZZZZ</name>
<keyword evidence="1" id="KW-0378">Hydrolase</keyword>
<dbReference type="InterPro" id="IPR040766">
    <property type="entry name" value="Tudor_2_RapA"/>
</dbReference>
<protein>
    <submittedName>
        <fullName evidence="3">RNA polymerase associated protein RapA</fullName>
    </submittedName>
</protein>
<gene>
    <name evidence="3" type="ORF">MNBD_GAMMA10-346</name>
</gene>
<dbReference type="CDD" id="cd18011">
    <property type="entry name" value="DEXDc_RapA"/>
    <property type="match status" value="1"/>
</dbReference>
<evidence type="ECO:0000256" key="1">
    <source>
        <dbReference type="ARBA" id="ARBA00022801"/>
    </source>
</evidence>
<dbReference type="InterPro" id="IPR014001">
    <property type="entry name" value="Helicase_ATP-bd"/>
</dbReference>
<dbReference type="InterPro" id="IPR057342">
    <property type="entry name" value="DEXDc_RapA"/>
</dbReference>
<dbReference type="InterPro" id="IPR000330">
    <property type="entry name" value="SNF2_N"/>
</dbReference>
<dbReference type="InterPro" id="IPR027417">
    <property type="entry name" value="P-loop_NTPase"/>
</dbReference>
<dbReference type="SUPFAM" id="SSF52540">
    <property type="entry name" value="P-loop containing nucleoside triphosphate hydrolases"/>
    <property type="match status" value="1"/>
</dbReference>
<reference evidence="3" key="1">
    <citation type="submission" date="2018-06" db="EMBL/GenBank/DDBJ databases">
        <authorList>
            <person name="Zhirakovskaya E."/>
        </authorList>
    </citation>
    <scope>NUCLEOTIDE SEQUENCE</scope>
</reference>
<dbReference type="NCBIfam" id="NF003426">
    <property type="entry name" value="PRK04914.1"/>
    <property type="match status" value="1"/>
</dbReference>
<dbReference type="GO" id="GO:0005524">
    <property type="term" value="F:ATP binding"/>
    <property type="evidence" value="ECO:0007669"/>
    <property type="project" value="UniProtKB-KW"/>
</dbReference>
<dbReference type="PANTHER" id="PTHR45766">
    <property type="entry name" value="DNA ANNEALING HELICASE AND ENDONUCLEASE ZRANB3 FAMILY MEMBER"/>
    <property type="match status" value="1"/>
</dbReference>
<evidence type="ECO:0000313" key="3">
    <source>
        <dbReference type="EMBL" id="VAW71250.1"/>
    </source>
</evidence>
<dbReference type="Pfam" id="PF18337">
    <property type="entry name" value="Tudor_RapA"/>
    <property type="match status" value="1"/>
</dbReference>
<evidence type="ECO:0000259" key="2">
    <source>
        <dbReference type="PROSITE" id="PS51192"/>
    </source>
</evidence>
<accession>A0A3B0Y2X4</accession>
<dbReference type="AlphaFoldDB" id="A0A3B0Y2X4"/>
<dbReference type="GO" id="GO:0016787">
    <property type="term" value="F:hydrolase activity"/>
    <property type="evidence" value="ECO:0007669"/>
    <property type="project" value="UniProtKB-KW"/>
</dbReference>